<dbReference type="Pfam" id="PF00132">
    <property type="entry name" value="Hexapep"/>
    <property type="match status" value="1"/>
</dbReference>
<dbReference type="Proteomes" id="UP001597476">
    <property type="component" value="Unassembled WGS sequence"/>
</dbReference>
<dbReference type="GO" id="GO:0009001">
    <property type="term" value="F:serine O-acetyltransferase activity"/>
    <property type="evidence" value="ECO:0007669"/>
    <property type="project" value="UniProtKB-EC"/>
</dbReference>
<evidence type="ECO:0000313" key="1">
    <source>
        <dbReference type="EMBL" id="MFD2725962.1"/>
    </source>
</evidence>
<sequence length="194" mass="21327">MIDSKQAYHHYLKMDKVALGLEGHSFGFRLKEFLFPNYIGAFQKTLRKVEYYTNCKCNSVLGKLFLTYYKIKLRKRALKIGVSIPINVFGPGLSIVHYGTIVVNSASKVGKNCRIHACTNIGASGGSSKAPQIGDNVYIGPGAKIYGDIRIGNNIAIGANAVVHKSFEEDGIMIAGNPAKKIKSIDIKRIIRHI</sequence>
<dbReference type="EC" id="2.3.1.30" evidence="1"/>
<name>A0ABW5T9Q8_9FLAO</name>
<organism evidence="1 2">
    <name type="scientific">Hyunsoonleella rubra</name>
    <dbReference type="NCBI Taxonomy" id="1737062"/>
    <lineage>
        <taxon>Bacteria</taxon>
        <taxon>Pseudomonadati</taxon>
        <taxon>Bacteroidota</taxon>
        <taxon>Flavobacteriia</taxon>
        <taxon>Flavobacteriales</taxon>
        <taxon>Flavobacteriaceae</taxon>
    </lineage>
</organism>
<dbReference type="PANTHER" id="PTHR42811">
    <property type="entry name" value="SERINE ACETYLTRANSFERASE"/>
    <property type="match status" value="1"/>
</dbReference>
<dbReference type="SUPFAM" id="SSF51161">
    <property type="entry name" value="Trimeric LpxA-like enzymes"/>
    <property type="match status" value="1"/>
</dbReference>
<dbReference type="Gene3D" id="2.160.10.10">
    <property type="entry name" value="Hexapeptide repeat proteins"/>
    <property type="match status" value="1"/>
</dbReference>
<dbReference type="InterPro" id="IPR011004">
    <property type="entry name" value="Trimer_LpxA-like_sf"/>
</dbReference>
<keyword evidence="2" id="KW-1185">Reference proteome</keyword>
<evidence type="ECO:0000313" key="2">
    <source>
        <dbReference type="Proteomes" id="UP001597476"/>
    </source>
</evidence>
<dbReference type="InterPro" id="IPR001451">
    <property type="entry name" value="Hexapep"/>
</dbReference>
<accession>A0ABW5T9Q8</accession>
<reference evidence="2" key="1">
    <citation type="journal article" date="2019" name="Int. J. Syst. Evol. Microbiol.">
        <title>The Global Catalogue of Microorganisms (GCM) 10K type strain sequencing project: providing services to taxonomists for standard genome sequencing and annotation.</title>
        <authorList>
            <consortium name="The Broad Institute Genomics Platform"/>
            <consortium name="The Broad Institute Genome Sequencing Center for Infectious Disease"/>
            <person name="Wu L."/>
            <person name="Ma J."/>
        </authorList>
    </citation>
    <scope>NUCLEOTIDE SEQUENCE [LARGE SCALE GENOMIC DNA]</scope>
    <source>
        <strain evidence="2">KCTC 42398</strain>
    </source>
</reference>
<protein>
    <submittedName>
        <fullName evidence="1">Serine O-acetyltransferase</fullName>
        <ecNumber evidence="1">2.3.1.30</ecNumber>
    </submittedName>
</protein>
<gene>
    <name evidence="1" type="ORF">ACFSR8_07025</name>
</gene>
<keyword evidence="1" id="KW-0808">Transferase</keyword>
<dbReference type="RefSeq" id="WP_380290446.1">
    <property type="nucleotide sequence ID" value="NZ_JBHULY010000013.1"/>
</dbReference>
<comment type="caution">
    <text evidence="1">The sequence shown here is derived from an EMBL/GenBank/DDBJ whole genome shotgun (WGS) entry which is preliminary data.</text>
</comment>
<keyword evidence="1" id="KW-0012">Acyltransferase</keyword>
<dbReference type="EMBL" id="JBHULY010000013">
    <property type="protein sequence ID" value="MFD2725962.1"/>
    <property type="molecule type" value="Genomic_DNA"/>
</dbReference>
<proteinExistence type="predicted"/>